<sequence length="131" mass="14973">MKQIPSGCVSFLVFLTKIIIITANLNITNESDIKNSTKTIIDIGDYLKNYNTNIRPTGENGTGPVKVQVDLFIRSISNVDEAKMEYSLQLTLRETWIDNRLAYGRDQENSSDYFVLGAEQEIWRPDTFIYV</sequence>
<evidence type="ECO:0000259" key="2">
    <source>
        <dbReference type="Pfam" id="PF02931"/>
    </source>
</evidence>
<organism evidence="3 4">
    <name type="scientific">Acrobeloides nanus</name>
    <dbReference type="NCBI Taxonomy" id="290746"/>
    <lineage>
        <taxon>Eukaryota</taxon>
        <taxon>Metazoa</taxon>
        <taxon>Ecdysozoa</taxon>
        <taxon>Nematoda</taxon>
        <taxon>Chromadorea</taxon>
        <taxon>Rhabditida</taxon>
        <taxon>Tylenchina</taxon>
        <taxon>Cephalobomorpha</taxon>
        <taxon>Cephaloboidea</taxon>
        <taxon>Cephalobidae</taxon>
        <taxon>Acrobeloides</taxon>
    </lineage>
</organism>
<evidence type="ECO:0000256" key="1">
    <source>
        <dbReference type="SAM" id="SignalP"/>
    </source>
</evidence>
<dbReference type="InterPro" id="IPR036734">
    <property type="entry name" value="Neur_chan_lig-bd_sf"/>
</dbReference>
<dbReference type="SUPFAM" id="SSF63712">
    <property type="entry name" value="Nicotinic receptor ligand binding domain-like"/>
    <property type="match status" value="1"/>
</dbReference>
<dbReference type="GO" id="GO:0016020">
    <property type="term" value="C:membrane"/>
    <property type="evidence" value="ECO:0007669"/>
    <property type="project" value="InterPro"/>
</dbReference>
<dbReference type="Pfam" id="PF02931">
    <property type="entry name" value="Neur_chan_LBD"/>
    <property type="match status" value="1"/>
</dbReference>
<keyword evidence="1" id="KW-0732">Signal</keyword>
<evidence type="ECO:0000313" key="3">
    <source>
        <dbReference type="Proteomes" id="UP000887540"/>
    </source>
</evidence>
<feature type="chain" id="PRO_5037218118" evidence="1">
    <location>
        <begin position="24"/>
        <end position="131"/>
    </location>
</feature>
<proteinExistence type="predicted"/>
<dbReference type="AlphaFoldDB" id="A0A914EFE5"/>
<evidence type="ECO:0000313" key="4">
    <source>
        <dbReference type="WBParaSite" id="ACRNAN_scaffold7876.g19265.t1"/>
    </source>
</evidence>
<accession>A0A914EFE5</accession>
<name>A0A914EFE5_9BILA</name>
<keyword evidence="3" id="KW-1185">Reference proteome</keyword>
<dbReference type="InterPro" id="IPR006202">
    <property type="entry name" value="Neur_chan_lig-bd"/>
</dbReference>
<dbReference type="WBParaSite" id="ACRNAN_scaffold7876.g19265.t1">
    <property type="protein sequence ID" value="ACRNAN_scaffold7876.g19265.t1"/>
    <property type="gene ID" value="ACRNAN_scaffold7876.g19265"/>
</dbReference>
<protein>
    <submittedName>
        <fullName evidence="4">Neurotransmitter-gated ion-channel ligand-binding domain-containing protein</fullName>
    </submittedName>
</protein>
<dbReference type="Proteomes" id="UP000887540">
    <property type="component" value="Unplaced"/>
</dbReference>
<reference evidence="4" key="1">
    <citation type="submission" date="2022-11" db="UniProtKB">
        <authorList>
            <consortium name="WormBaseParasite"/>
        </authorList>
    </citation>
    <scope>IDENTIFICATION</scope>
</reference>
<dbReference type="GO" id="GO:0005230">
    <property type="term" value="F:extracellular ligand-gated monoatomic ion channel activity"/>
    <property type="evidence" value="ECO:0007669"/>
    <property type="project" value="InterPro"/>
</dbReference>
<dbReference type="Gene3D" id="2.70.170.10">
    <property type="entry name" value="Neurotransmitter-gated ion-channel ligand-binding domain"/>
    <property type="match status" value="1"/>
</dbReference>
<feature type="domain" description="Neurotransmitter-gated ion-channel ligand-binding" evidence="2">
    <location>
        <begin position="45"/>
        <end position="130"/>
    </location>
</feature>
<feature type="signal peptide" evidence="1">
    <location>
        <begin position="1"/>
        <end position="23"/>
    </location>
</feature>